<dbReference type="Proteomes" id="UP000250550">
    <property type="component" value="Unassembled WGS sequence"/>
</dbReference>
<reference evidence="1 2" key="1">
    <citation type="submission" date="2018-02" db="EMBL/GenBank/DDBJ databases">
        <title>Complete genome sequencing of Faecalibacterium prausnitzii strains isolated from the human gut.</title>
        <authorList>
            <person name="Fitzgerald B.C."/>
            <person name="Shkoporov A.N."/>
            <person name="Ross P.R."/>
            <person name="Hill C."/>
        </authorList>
    </citation>
    <scope>NUCLEOTIDE SEQUENCE [LARGE SCALE GENOMIC DNA]</scope>
    <source>
        <strain evidence="1 2">APC924/119</strain>
    </source>
</reference>
<organism evidence="1 2">
    <name type="scientific">Faecalibacterium prausnitzii</name>
    <dbReference type="NCBI Taxonomy" id="853"/>
    <lineage>
        <taxon>Bacteria</taxon>
        <taxon>Bacillati</taxon>
        <taxon>Bacillota</taxon>
        <taxon>Clostridia</taxon>
        <taxon>Eubacteriales</taxon>
        <taxon>Oscillospiraceae</taxon>
        <taxon>Faecalibacterium</taxon>
    </lineage>
</organism>
<dbReference type="AlphaFoldDB" id="A0A329UT42"/>
<accession>A0A329UT42</accession>
<name>A0A329UT42_9FIRM</name>
<comment type="caution">
    <text evidence="1">The sequence shown here is derived from an EMBL/GenBank/DDBJ whole genome shotgun (WGS) entry which is preliminary data.</text>
</comment>
<sequence>MASACALAMFSGKIILNFGVQKCLRAFLNPIFTGRGRELPRWFPAETAARRGKPSCGKLISVVKVDFLLKKSLLSDTLKITNLLRRNEADHGRKNACPVENTV</sequence>
<gene>
    <name evidence="1" type="ORF">C4N21_09045</name>
</gene>
<evidence type="ECO:0000313" key="2">
    <source>
        <dbReference type="Proteomes" id="UP000250550"/>
    </source>
</evidence>
<evidence type="ECO:0000313" key="1">
    <source>
        <dbReference type="EMBL" id="RAW64825.1"/>
    </source>
</evidence>
<proteinExistence type="predicted"/>
<dbReference type="EMBL" id="PRLF01000011">
    <property type="protein sequence ID" value="RAW64825.1"/>
    <property type="molecule type" value="Genomic_DNA"/>
</dbReference>
<protein>
    <submittedName>
        <fullName evidence="1">Uncharacterized protein</fullName>
    </submittedName>
</protein>